<dbReference type="InterPro" id="IPR001387">
    <property type="entry name" value="Cro/C1-type_HTH"/>
</dbReference>
<evidence type="ECO:0000313" key="3">
    <source>
        <dbReference type="Proteomes" id="UP001154015"/>
    </source>
</evidence>
<reference evidence="2" key="1">
    <citation type="submission" date="2022-03" db="EMBL/GenBank/DDBJ databases">
        <authorList>
            <person name="Leyn A S."/>
        </authorList>
    </citation>
    <scope>NUCLEOTIDE SEQUENCE</scope>
    <source>
        <strain evidence="2">Streptomyces globisporus 4-3</strain>
    </source>
</reference>
<organism evidence="2 3">
    <name type="scientific">Streptomyces globisporus</name>
    <dbReference type="NCBI Taxonomy" id="1908"/>
    <lineage>
        <taxon>Bacteria</taxon>
        <taxon>Bacillati</taxon>
        <taxon>Actinomycetota</taxon>
        <taxon>Actinomycetes</taxon>
        <taxon>Kitasatosporales</taxon>
        <taxon>Streptomycetaceae</taxon>
        <taxon>Streptomyces</taxon>
    </lineage>
</organism>
<dbReference type="Pfam" id="PF13560">
    <property type="entry name" value="HTH_31"/>
    <property type="match status" value="1"/>
</dbReference>
<comment type="caution">
    <text evidence="2">The sequence shown here is derived from an EMBL/GenBank/DDBJ whole genome shotgun (WGS) entry which is preliminary data.</text>
</comment>
<proteinExistence type="predicted"/>
<evidence type="ECO:0000313" key="2">
    <source>
        <dbReference type="EMBL" id="CAH9419592.1"/>
    </source>
</evidence>
<dbReference type="InterPro" id="IPR010982">
    <property type="entry name" value="Lambda_DNA-bd_dom_sf"/>
</dbReference>
<dbReference type="Proteomes" id="UP001154015">
    <property type="component" value="Unassembled WGS sequence"/>
</dbReference>
<dbReference type="CDD" id="cd00093">
    <property type="entry name" value="HTH_XRE"/>
    <property type="match status" value="1"/>
</dbReference>
<keyword evidence="3" id="KW-1185">Reference proteome</keyword>
<dbReference type="EMBL" id="CAKXYP010000025">
    <property type="protein sequence ID" value="CAH9419592.1"/>
    <property type="molecule type" value="Genomic_DNA"/>
</dbReference>
<dbReference type="SUPFAM" id="SSF47413">
    <property type="entry name" value="lambda repressor-like DNA-binding domains"/>
    <property type="match status" value="1"/>
</dbReference>
<dbReference type="Gene3D" id="1.10.260.40">
    <property type="entry name" value="lambda repressor-like DNA-binding domains"/>
    <property type="match status" value="1"/>
</dbReference>
<dbReference type="PROSITE" id="PS50943">
    <property type="entry name" value="HTH_CROC1"/>
    <property type="match status" value="1"/>
</dbReference>
<gene>
    <name evidence="2" type="ORF">SGL43_06647</name>
</gene>
<protein>
    <recommendedName>
        <fullName evidence="1">HTH cro/C1-type domain-containing protein</fullName>
    </recommendedName>
</protein>
<sequence length="81" mass="9487">MRQPQPTFEVDGAEIRHRRMQMGLEMTELAERVGISRRYLSHLENGTRTRMRPRRYAALCKQLDAHTEDLLAPQGIQPLKE</sequence>
<evidence type="ECO:0000259" key="1">
    <source>
        <dbReference type="PROSITE" id="PS50943"/>
    </source>
</evidence>
<name>A0ABM9H7G7_STRGL</name>
<accession>A0ABM9H7G7</accession>
<dbReference type="SMART" id="SM00530">
    <property type="entry name" value="HTH_XRE"/>
    <property type="match status" value="1"/>
</dbReference>
<dbReference type="RefSeq" id="WP_318575557.1">
    <property type="nucleotide sequence ID" value="NZ_CAKXYP010000025.1"/>
</dbReference>
<feature type="domain" description="HTH cro/C1-type" evidence="1">
    <location>
        <begin position="15"/>
        <end position="70"/>
    </location>
</feature>